<keyword evidence="2" id="KW-0808">Transferase</keyword>
<name>A0A5B8UG11_9BACT</name>
<evidence type="ECO:0000313" key="2">
    <source>
        <dbReference type="EMBL" id="QEC55079.1"/>
    </source>
</evidence>
<dbReference type="Proteomes" id="UP000321204">
    <property type="component" value="Chromosome"/>
</dbReference>
<dbReference type="KEGG" id="fgg:FSB75_03890"/>
<feature type="domain" description="Glycosyltransferase subfamily 4-like N-terminal" evidence="1">
    <location>
        <begin position="108"/>
        <end position="239"/>
    </location>
</feature>
<keyword evidence="3" id="KW-1185">Reference proteome</keyword>
<sequence>MQYFVKNILIITYYWPPSGGAAVQRWLSFANLLAAENNVYVLTVDEKKATFQLRDESLVNEVHPSIKVHSTKTREPFGIFTFIFGKKSIPKPAFSNEGNPSFVKKITRFVRGNLFIPDPRKGWKPFAMKAAERLIQNVKFDCVITAGPPHSTHFIGEALKQKHGLFWIADFHDLWTDVIYYNMLYHLPVVKKIDAGLEKRILESADLVLTVGEKYKQKLLLKSERLSPDKIKIVRIGYDEKLFPQKVVAAPQKEFVITYTGTMADYYRPQVFIESLKHTTQKFPGVSFRFRFAGVLAGSIRNEIDAAGLLSITEDMGYVPHEKAVQLLFSSTVLLLVNPVTKDEEMVIPGKLYEYLAAHKPIINITKQEAETSAIIAECKAGETFDRNQLAALTAYLEKLVLQWREKGAIDLSDNDSQVKQYSRSEIARHLQELIHSRS</sequence>
<evidence type="ECO:0000313" key="3">
    <source>
        <dbReference type="Proteomes" id="UP000321204"/>
    </source>
</evidence>
<dbReference type="AlphaFoldDB" id="A0A5B8UG11"/>
<dbReference type="OrthoDB" id="9794575at2"/>
<proteinExistence type="predicted"/>
<protein>
    <submittedName>
        <fullName evidence="2">Glycosyltransferase family 4 protein</fullName>
    </submittedName>
</protein>
<accession>A0A5B8UG11</accession>
<reference evidence="2 3" key="1">
    <citation type="journal article" date="2015" name="Int. J. Syst. Evol. Microbiol.">
        <title>Flavisolibacter ginsenosidimutans sp. nov., with ginsenoside-converting activity isolated from soil used for cultivating ginseng.</title>
        <authorList>
            <person name="Zhao Y."/>
            <person name="Liu Q."/>
            <person name="Kang M.S."/>
            <person name="Jin F."/>
            <person name="Yu H."/>
            <person name="Im W.T."/>
        </authorList>
    </citation>
    <scope>NUCLEOTIDE SEQUENCE [LARGE SCALE GENOMIC DNA]</scope>
    <source>
        <strain evidence="2 3">Gsoil 636</strain>
    </source>
</reference>
<dbReference type="CDD" id="cd03794">
    <property type="entry name" value="GT4_WbuB-like"/>
    <property type="match status" value="1"/>
</dbReference>
<dbReference type="Pfam" id="PF13439">
    <property type="entry name" value="Glyco_transf_4"/>
    <property type="match status" value="1"/>
</dbReference>
<dbReference type="Gene3D" id="3.40.50.2000">
    <property type="entry name" value="Glycogen Phosphorylase B"/>
    <property type="match status" value="2"/>
</dbReference>
<gene>
    <name evidence="2" type="ORF">FSB75_03890</name>
</gene>
<dbReference type="EMBL" id="CP042433">
    <property type="protein sequence ID" value="QEC55079.1"/>
    <property type="molecule type" value="Genomic_DNA"/>
</dbReference>
<dbReference type="SUPFAM" id="SSF53756">
    <property type="entry name" value="UDP-Glycosyltransferase/glycogen phosphorylase"/>
    <property type="match status" value="1"/>
</dbReference>
<dbReference type="PANTHER" id="PTHR12526">
    <property type="entry name" value="GLYCOSYLTRANSFERASE"/>
    <property type="match status" value="1"/>
</dbReference>
<dbReference type="GO" id="GO:0016757">
    <property type="term" value="F:glycosyltransferase activity"/>
    <property type="evidence" value="ECO:0007669"/>
    <property type="project" value="TreeGrafter"/>
</dbReference>
<dbReference type="InterPro" id="IPR028098">
    <property type="entry name" value="Glyco_trans_4-like_N"/>
</dbReference>
<dbReference type="PANTHER" id="PTHR12526:SF600">
    <property type="entry name" value="GLYCOSYL TRANSFERASE GROUP 1"/>
    <property type="match status" value="1"/>
</dbReference>
<organism evidence="2 3">
    <name type="scientific">Flavisolibacter ginsenosidimutans</name>
    <dbReference type="NCBI Taxonomy" id="661481"/>
    <lineage>
        <taxon>Bacteria</taxon>
        <taxon>Pseudomonadati</taxon>
        <taxon>Bacteroidota</taxon>
        <taxon>Chitinophagia</taxon>
        <taxon>Chitinophagales</taxon>
        <taxon>Chitinophagaceae</taxon>
        <taxon>Flavisolibacter</taxon>
    </lineage>
</organism>
<evidence type="ECO:0000259" key="1">
    <source>
        <dbReference type="Pfam" id="PF13439"/>
    </source>
</evidence>